<evidence type="ECO:0000259" key="10">
    <source>
        <dbReference type="Pfam" id="PF14615"/>
    </source>
</evidence>
<dbReference type="EMBL" id="AOFI03001051">
    <property type="protein sequence ID" value="KAF4315083.1"/>
    <property type="molecule type" value="Genomic_DNA"/>
</dbReference>
<evidence type="ECO:0000256" key="9">
    <source>
        <dbReference type="SAM" id="MobiDB-lite"/>
    </source>
</evidence>
<dbReference type="Pfam" id="PF14615">
    <property type="entry name" value="Rsa3"/>
    <property type="match status" value="1"/>
</dbReference>
<dbReference type="InterPro" id="IPR028217">
    <property type="entry name" value="Rsa3_C"/>
</dbReference>
<feature type="compositionally biased region" description="Acidic residues" evidence="9">
    <location>
        <begin position="614"/>
        <end position="634"/>
    </location>
</feature>
<dbReference type="InterPro" id="IPR051898">
    <property type="entry name" value="Ribosome_Assembly_3"/>
</dbReference>
<dbReference type="InterPro" id="IPR029417">
    <property type="entry name" value="FAM227"/>
</dbReference>
<comment type="similarity">
    <text evidence="3">Belongs to the RSA3 family.</text>
</comment>
<comment type="subcellular location">
    <subcellularLocation>
        <location evidence="2">Nucleus</location>
        <location evidence="2">Nucleolus</location>
    </subcellularLocation>
</comment>
<evidence type="ECO:0000256" key="2">
    <source>
        <dbReference type="ARBA" id="ARBA00004604"/>
    </source>
</evidence>
<name>A0A8J4VYQ6_9STRA</name>
<comment type="function">
    <text evidence="1">Required for efficient biogenesis of the 60S ribosomal subunit.</text>
</comment>
<dbReference type="Pfam" id="PF14922">
    <property type="entry name" value="FWWh"/>
    <property type="match status" value="1"/>
</dbReference>
<reference evidence="11" key="1">
    <citation type="journal article" date="2015" name="Genom Data">
        <title>Draft genome sequences of Phytophthora kernoviae and Phytophthora ramorum lineage EU2 from Scotland.</title>
        <authorList>
            <person name="Sambles C."/>
            <person name="Schlenzig A."/>
            <person name="O'Neill P."/>
            <person name="Grant M."/>
            <person name="Studholme D.J."/>
        </authorList>
    </citation>
    <scope>NUCLEOTIDE SEQUENCE</scope>
    <source>
        <strain evidence="11">00238/432</strain>
    </source>
</reference>
<accession>A0A8J4VYQ6</accession>
<dbReference type="PANTHER" id="PTHR28127">
    <property type="entry name" value="RIBOSOME ASSEMBLY PROTEIN 3"/>
    <property type="match status" value="1"/>
</dbReference>
<reference evidence="11" key="2">
    <citation type="submission" date="2020-02" db="EMBL/GenBank/DDBJ databases">
        <authorList>
            <person name="Studholme D.J."/>
        </authorList>
    </citation>
    <scope>NUCLEOTIDE SEQUENCE</scope>
    <source>
        <strain evidence="11">00238/432</strain>
    </source>
</reference>
<evidence type="ECO:0000256" key="7">
    <source>
        <dbReference type="ARBA" id="ARBA00023242"/>
    </source>
</evidence>
<evidence type="ECO:0000256" key="3">
    <source>
        <dbReference type="ARBA" id="ARBA00006256"/>
    </source>
</evidence>
<feature type="region of interest" description="Disordered" evidence="9">
    <location>
        <begin position="334"/>
        <end position="365"/>
    </location>
</feature>
<evidence type="ECO:0000256" key="4">
    <source>
        <dbReference type="ARBA" id="ARBA00008666"/>
    </source>
</evidence>
<comment type="similarity">
    <text evidence="4">Belongs to the FAM227 family.</text>
</comment>
<proteinExistence type="inferred from homology"/>
<keyword evidence="8" id="KW-0687">Ribonucleoprotein</keyword>
<evidence type="ECO:0000313" key="11">
    <source>
        <dbReference type="EMBL" id="KAF4315083.1"/>
    </source>
</evidence>
<organism evidence="11 12">
    <name type="scientific">Phytophthora kernoviae 00238/432</name>
    <dbReference type="NCBI Taxonomy" id="1284355"/>
    <lineage>
        <taxon>Eukaryota</taxon>
        <taxon>Sar</taxon>
        <taxon>Stramenopiles</taxon>
        <taxon>Oomycota</taxon>
        <taxon>Peronosporomycetes</taxon>
        <taxon>Peronosporales</taxon>
        <taxon>Peronosporaceae</taxon>
        <taxon>Phytophthora</taxon>
    </lineage>
</organism>
<sequence>MAHPTWTEDDELEVKQSLHQKEAITAQMIGIISARLNSLQTTANNRKHGLECDLRVNSDYCSKMVPPLVDTLESRVAASAKGRGVSSSTLASNQAMMERLFGPDEKTRAHMQVLKKKKMEIHKGENRRNARGYIEKQLQASIEGHITRTVESFVYGVNDGEYGGNGNVPNARSSVYMNSNLLLLHTFERIRMNHGKRNFKRFLMSELSGALFEEVFWLVFCHFYQKDSLAQQRALADEISAKYVKMVAALRGSMDYLFRVYPYAIASGVCWGFHYLFPGSRHLYTQEFKNDVYLFVCQLLLGLKMVPTSVQAMRRQHFPEEVVDDLGAKVKPLGKSASSTSAGVMTDSMGPGSISSQSTGLGEVSHLPRLTSPQASQTLIKSSSEPSYLGKLAISDNTIAKILEPQVIPLGSSELDEDDDLGAAFRVRRHQQRALFNSAQLSPLMKQYFHSPTKNAKNASFLLRTTPTADCAVGGEETFHRYYRRKPQKGYAAEAQREQENCMREIQKACTSIHLFTMAANSVQFAARYDRLIAALSEETSPQSSSGACTRAEDAPTVIAEATTDEQRRQLLTAATDKSLRCAELIAKSLEASATLSKLQKTLAGASELSQQDAADEDEDETMEREEEEEDNEETTLLLQDLVAAGDEAEDAAKKYARLGVVRKTARASRGLLASAEQELMQHLAGEAATRGDAAVQNEFRDLYMEEFTTAFGDELDQFRQEERFESKDVAYLITCIHAGGDIFSPLQKKLFVESVGASRAAE</sequence>
<evidence type="ECO:0000256" key="5">
    <source>
        <dbReference type="ARBA" id="ARBA00015339"/>
    </source>
</evidence>
<protein>
    <recommendedName>
        <fullName evidence="5">Ribosome assembly protein 3</fullName>
    </recommendedName>
</protein>
<keyword evidence="6" id="KW-0690">Ribosome biogenesis</keyword>
<evidence type="ECO:0000256" key="1">
    <source>
        <dbReference type="ARBA" id="ARBA00003035"/>
    </source>
</evidence>
<feature type="region of interest" description="Disordered" evidence="9">
    <location>
        <begin position="605"/>
        <end position="635"/>
    </location>
</feature>
<evidence type="ECO:0000256" key="6">
    <source>
        <dbReference type="ARBA" id="ARBA00022517"/>
    </source>
</evidence>
<dbReference type="Proteomes" id="UP000702964">
    <property type="component" value="Unassembled WGS sequence"/>
</dbReference>
<dbReference type="AlphaFoldDB" id="A0A8J4VYQ6"/>
<dbReference type="GO" id="GO:0030687">
    <property type="term" value="C:preribosome, large subunit precursor"/>
    <property type="evidence" value="ECO:0007669"/>
    <property type="project" value="TreeGrafter"/>
</dbReference>
<evidence type="ECO:0000313" key="12">
    <source>
        <dbReference type="Proteomes" id="UP000702964"/>
    </source>
</evidence>
<comment type="caution">
    <text evidence="11">The sequence shown here is derived from an EMBL/GenBank/DDBJ whole genome shotgun (WGS) entry which is preliminary data.</text>
</comment>
<keyword evidence="7" id="KW-0539">Nucleus</keyword>
<dbReference type="PANTHER" id="PTHR28127:SF1">
    <property type="entry name" value="RIBOSOME ASSEMBLY PROTEIN 3"/>
    <property type="match status" value="1"/>
</dbReference>
<evidence type="ECO:0000256" key="8">
    <source>
        <dbReference type="ARBA" id="ARBA00023274"/>
    </source>
</evidence>
<dbReference type="GO" id="GO:0005730">
    <property type="term" value="C:nucleolus"/>
    <property type="evidence" value="ECO:0007669"/>
    <property type="project" value="UniProtKB-SubCell"/>
</dbReference>
<gene>
    <name evidence="11" type="ORF">G195_011374</name>
</gene>
<dbReference type="GO" id="GO:0000027">
    <property type="term" value="P:ribosomal large subunit assembly"/>
    <property type="evidence" value="ECO:0007669"/>
    <property type="project" value="TreeGrafter"/>
</dbReference>
<feature type="domain" description="Ribosome-assembly protein 3 C-terminal" evidence="10">
    <location>
        <begin position="700"/>
        <end position="745"/>
    </location>
</feature>